<comment type="caution">
    <text evidence="11">The sequence shown here is derived from an EMBL/GenBank/DDBJ whole genome shotgun (WGS) entry which is preliminary data.</text>
</comment>
<feature type="transmembrane region" description="Helical" evidence="9">
    <location>
        <begin position="119"/>
        <end position="137"/>
    </location>
</feature>
<dbReference type="SUPFAM" id="SSF161098">
    <property type="entry name" value="MetI-like"/>
    <property type="match status" value="1"/>
</dbReference>
<keyword evidence="4" id="KW-1003">Cell membrane</keyword>
<dbReference type="AlphaFoldDB" id="A0A0M2R6R9"/>
<dbReference type="GO" id="GO:0043190">
    <property type="term" value="C:ATP-binding cassette (ABC) transporter complex"/>
    <property type="evidence" value="ECO:0007669"/>
    <property type="project" value="InterPro"/>
</dbReference>
<feature type="transmembrane region" description="Helical" evidence="9">
    <location>
        <begin position="179"/>
        <end position="202"/>
    </location>
</feature>
<dbReference type="PANTHER" id="PTHR30133">
    <property type="entry name" value="CATIONIC AMINO ACID TRANSPORTER, MEMBRANE COMPONENT"/>
    <property type="match status" value="1"/>
</dbReference>
<feature type="transmembrane region" description="Helical" evidence="9">
    <location>
        <begin position="222"/>
        <end position="244"/>
    </location>
</feature>
<dbReference type="CDD" id="cd06261">
    <property type="entry name" value="TM_PBP2"/>
    <property type="match status" value="1"/>
</dbReference>
<keyword evidence="5" id="KW-0997">Cell inner membrane</keyword>
<accession>A0A0M2R6R9</accession>
<evidence type="ECO:0000313" key="12">
    <source>
        <dbReference type="Proteomes" id="UP000034491"/>
    </source>
</evidence>
<evidence type="ECO:0000256" key="6">
    <source>
        <dbReference type="ARBA" id="ARBA00022692"/>
    </source>
</evidence>
<evidence type="ECO:0000256" key="7">
    <source>
        <dbReference type="ARBA" id="ARBA00022989"/>
    </source>
</evidence>
<evidence type="ECO:0000256" key="9">
    <source>
        <dbReference type="RuleBase" id="RU363032"/>
    </source>
</evidence>
<dbReference type="RefSeq" id="WP_046508838.1">
    <property type="nucleotide sequence ID" value="NZ_LANI01000022.1"/>
</dbReference>
<dbReference type="InterPro" id="IPR051613">
    <property type="entry name" value="ABC_transp_permease_HisMQ"/>
</dbReference>
<gene>
    <name evidence="11" type="ORF">WH95_14835</name>
</gene>
<reference evidence="11 12" key="1">
    <citation type="submission" date="2015-03" db="EMBL/GenBank/DDBJ databases">
        <title>Genome sequence of Kiloniella sp. P1-1, isolated from the gut microflora of Pacific white shrimp, Penaeus vannamei.</title>
        <authorList>
            <person name="Shao Z."/>
            <person name="Wang L."/>
            <person name="Li X."/>
        </authorList>
    </citation>
    <scope>NUCLEOTIDE SEQUENCE [LARGE SCALE GENOMIC DNA]</scope>
    <source>
        <strain evidence="11 12">P1-1</strain>
    </source>
</reference>
<dbReference type="OrthoDB" id="9815029at2"/>
<evidence type="ECO:0000259" key="10">
    <source>
        <dbReference type="PROSITE" id="PS50928"/>
    </source>
</evidence>
<dbReference type="Pfam" id="PF00528">
    <property type="entry name" value="BPD_transp_1"/>
    <property type="match status" value="1"/>
</dbReference>
<dbReference type="Gene3D" id="1.10.3720.10">
    <property type="entry name" value="MetI-like"/>
    <property type="match status" value="1"/>
</dbReference>
<comment type="subcellular location">
    <subcellularLocation>
        <location evidence="1">Cell inner membrane</location>
        <topology evidence="1">Multi-pass membrane protein</topology>
    </subcellularLocation>
    <subcellularLocation>
        <location evidence="9">Cell membrane</location>
        <topology evidence="9">Multi-pass membrane protein</topology>
    </subcellularLocation>
</comment>
<dbReference type="InterPro" id="IPR035906">
    <property type="entry name" value="MetI-like_sf"/>
</dbReference>
<keyword evidence="3 9" id="KW-0813">Transport</keyword>
<evidence type="ECO:0000313" key="11">
    <source>
        <dbReference type="EMBL" id="KKJ76124.1"/>
    </source>
</evidence>
<dbReference type="EMBL" id="LANI01000022">
    <property type="protein sequence ID" value="KKJ76124.1"/>
    <property type="molecule type" value="Genomic_DNA"/>
</dbReference>
<organism evidence="11 12">
    <name type="scientific">Kiloniella litopenaei</name>
    <dbReference type="NCBI Taxonomy" id="1549748"/>
    <lineage>
        <taxon>Bacteria</taxon>
        <taxon>Pseudomonadati</taxon>
        <taxon>Pseudomonadota</taxon>
        <taxon>Alphaproteobacteria</taxon>
        <taxon>Rhodospirillales</taxon>
        <taxon>Kiloniellaceae</taxon>
        <taxon>Kiloniella</taxon>
    </lineage>
</organism>
<dbReference type="NCBIfam" id="TIGR01726">
    <property type="entry name" value="HEQRo_perm_3TM"/>
    <property type="match status" value="1"/>
</dbReference>
<feature type="transmembrane region" description="Helical" evidence="9">
    <location>
        <begin position="17"/>
        <end position="40"/>
    </location>
</feature>
<evidence type="ECO:0000256" key="4">
    <source>
        <dbReference type="ARBA" id="ARBA00022475"/>
    </source>
</evidence>
<evidence type="ECO:0000256" key="2">
    <source>
        <dbReference type="ARBA" id="ARBA00010072"/>
    </source>
</evidence>
<proteinExistence type="inferred from homology"/>
<comment type="similarity">
    <text evidence="2">Belongs to the binding-protein-dependent transport system permease family. HisMQ subfamily.</text>
</comment>
<feature type="domain" description="ABC transmembrane type-1" evidence="10">
    <location>
        <begin position="16"/>
        <end position="241"/>
    </location>
</feature>
<dbReference type="PANTHER" id="PTHR30133:SF4">
    <property type="entry name" value="ARGININE_ORNITHINE TRANSPORT PROTEIN AOTQ"/>
    <property type="match status" value="1"/>
</dbReference>
<dbReference type="Proteomes" id="UP000034491">
    <property type="component" value="Unassembled WGS sequence"/>
</dbReference>
<evidence type="ECO:0000256" key="5">
    <source>
        <dbReference type="ARBA" id="ARBA00022519"/>
    </source>
</evidence>
<keyword evidence="8 9" id="KW-0472">Membrane</keyword>
<dbReference type="STRING" id="1549748.WH95_14835"/>
<evidence type="ECO:0000256" key="8">
    <source>
        <dbReference type="ARBA" id="ARBA00023136"/>
    </source>
</evidence>
<keyword evidence="6 9" id="KW-0812">Transmembrane</keyword>
<dbReference type="InterPro" id="IPR010065">
    <property type="entry name" value="AA_ABC_transptr_permease_3TM"/>
</dbReference>
<name>A0A0M2R6R9_9PROT</name>
<dbReference type="PATRIC" id="fig|1549748.8.peg.1719"/>
<dbReference type="GO" id="GO:0022857">
    <property type="term" value="F:transmembrane transporter activity"/>
    <property type="evidence" value="ECO:0007669"/>
    <property type="project" value="InterPro"/>
</dbReference>
<sequence>MIDLDGYGYSILIDGGIITISISMASLFVACILGMIAALARLSNNRIASSIAFSYTTIIRGVPDLVLMLLIFFGGQIFVNNLPENLLNLTAWLGELVSGNGDSWRATAEPYLDWGYIDINPFIAGVLTIGFIFGAYMGETFRGAIMAVDHGMLEAGTAYGMTKGQINRRILLPQMVRHALPGIGNNWLVLMKASAITSIIGLEDMVRKAGLAAGATRQPFKFYLTAAVAFLILTTLSIWILKLIEKRYSAGVRSAL</sequence>
<keyword evidence="12" id="KW-1185">Reference proteome</keyword>
<dbReference type="InterPro" id="IPR000515">
    <property type="entry name" value="MetI-like"/>
</dbReference>
<feature type="transmembrane region" description="Helical" evidence="9">
    <location>
        <begin position="61"/>
        <end position="79"/>
    </location>
</feature>
<dbReference type="PROSITE" id="PS50928">
    <property type="entry name" value="ABC_TM1"/>
    <property type="match status" value="1"/>
</dbReference>
<keyword evidence="7 9" id="KW-1133">Transmembrane helix</keyword>
<evidence type="ECO:0000256" key="3">
    <source>
        <dbReference type="ARBA" id="ARBA00022448"/>
    </source>
</evidence>
<evidence type="ECO:0000256" key="1">
    <source>
        <dbReference type="ARBA" id="ARBA00004429"/>
    </source>
</evidence>
<protein>
    <submittedName>
        <fullName evidence="11">ABC transporter</fullName>
    </submittedName>
</protein>